<accession>A0A0E9TQH2</accession>
<proteinExistence type="predicted"/>
<organism evidence="1">
    <name type="scientific">Anguilla anguilla</name>
    <name type="common">European freshwater eel</name>
    <name type="synonym">Muraena anguilla</name>
    <dbReference type="NCBI Taxonomy" id="7936"/>
    <lineage>
        <taxon>Eukaryota</taxon>
        <taxon>Metazoa</taxon>
        <taxon>Chordata</taxon>
        <taxon>Craniata</taxon>
        <taxon>Vertebrata</taxon>
        <taxon>Euteleostomi</taxon>
        <taxon>Actinopterygii</taxon>
        <taxon>Neopterygii</taxon>
        <taxon>Teleostei</taxon>
        <taxon>Anguilliformes</taxon>
        <taxon>Anguillidae</taxon>
        <taxon>Anguilla</taxon>
    </lineage>
</organism>
<name>A0A0E9TQH2_ANGAN</name>
<evidence type="ECO:0000313" key="1">
    <source>
        <dbReference type="EMBL" id="JAH55964.1"/>
    </source>
</evidence>
<dbReference type="AlphaFoldDB" id="A0A0E9TQH2"/>
<reference evidence="1" key="2">
    <citation type="journal article" date="2015" name="Fish Shellfish Immunol.">
        <title>Early steps in the European eel (Anguilla anguilla)-Vibrio vulnificus interaction in the gills: Role of the RtxA13 toxin.</title>
        <authorList>
            <person name="Callol A."/>
            <person name="Pajuelo D."/>
            <person name="Ebbesson L."/>
            <person name="Teles M."/>
            <person name="MacKenzie S."/>
            <person name="Amaro C."/>
        </authorList>
    </citation>
    <scope>NUCLEOTIDE SEQUENCE</scope>
</reference>
<protein>
    <submittedName>
        <fullName evidence="1">Uncharacterized protein</fullName>
    </submittedName>
</protein>
<sequence length="20" mass="2392">MLARELIEKDVNLKKNSKVY</sequence>
<dbReference type="EMBL" id="GBXM01052613">
    <property type="protein sequence ID" value="JAH55964.1"/>
    <property type="molecule type" value="Transcribed_RNA"/>
</dbReference>
<reference evidence="1" key="1">
    <citation type="submission" date="2014-11" db="EMBL/GenBank/DDBJ databases">
        <authorList>
            <person name="Amaro Gonzalez C."/>
        </authorList>
    </citation>
    <scope>NUCLEOTIDE SEQUENCE</scope>
</reference>